<dbReference type="SUPFAM" id="SSF50998">
    <property type="entry name" value="Quinoprotein alcohol dehydrogenase-like"/>
    <property type="match status" value="1"/>
</dbReference>
<gene>
    <name evidence="1" type="ORF">GCM10009745_76040</name>
</gene>
<comment type="caution">
    <text evidence="1">The sequence shown here is derived from an EMBL/GenBank/DDBJ whole genome shotgun (WGS) entry which is preliminary data.</text>
</comment>
<sequence length="377" mass="40454">MLLLTAGCGKDVKAEAPHGYVEGAEETAEQQSRLVLADTGTGAVQILDLITEKVSPAGKVSDVRELTTDGRFAFLGTDSGAQVVDSGAWMVDHGDHVHYYRAHIRSAGDIQGRPRHVHSDAVITAVSFEDGSVRVYDRTKFEAGAVDEGRSFVSRAEPVPVIPYQEHLLVPGAGGRQDVVEVHDRQGAVKASLEQTCPDVRGEAVTRRGVVFGCADGALLVTAKDGRFTGSKIPYGVPVADRDRPSDFRHRVGSTTLTAVAGNDAVWVLDITKRTWKLVRTGPVVAANTAGEGAPLLALAANGVLKGFDVVTGKQTAATKLLSRPDRRAVIELDTSRAYVNDPVARKVYEIDYNDDLRVARTFPLDFTPSLMVETGR</sequence>
<evidence type="ECO:0000313" key="2">
    <source>
        <dbReference type="Proteomes" id="UP001500280"/>
    </source>
</evidence>
<accession>A0ABP4V4J2</accession>
<dbReference type="EMBL" id="BAAANF010000027">
    <property type="protein sequence ID" value="GAA1716354.1"/>
    <property type="molecule type" value="Genomic_DNA"/>
</dbReference>
<keyword evidence="1" id="KW-0449">Lipoprotein</keyword>
<dbReference type="Proteomes" id="UP001500280">
    <property type="component" value="Unassembled WGS sequence"/>
</dbReference>
<proteinExistence type="predicted"/>
<protein>
    <submittedName>
        <fullName evidence="1">Lipoprotein</fullName>
    </submittedName>
</protein>
<keyword evidence="2" id="KW-1185">Reference proteome</keyword>
<reference evidence="2" key="1">
    <citation type="journal article" date="2019" name="Int. J. Syst. Evol. Microbiol.">
        <title>The Global Catalogue of Microorganisms (GCM) 10K type strain sequencing project: providing services to taxonomists for standard genome sequencing and annotation.</title>
        <authorList>
            <consortium name="The Broad Institute Genomics Platform"/>
            <consortium name="The Broad Institute Genome Sequencing Center for Infectious Disease"/>
            <person name="Wu L."/>
            <person name="Ma J."/>
        </authorList>
    </citation>
    <scope>NUCLEOTIDE SEQUENCE [LARGE SCALE GENOMIC DNA]</scope>
    <source>
        <strain evidence="2">JCM 14307</strain>
    </source>
</reference>
<organism evidence="1 2">
    <name type="scientific">Kribbella yunnanensis</name>
    <dbReference type="NCBI Taxonomy" id="190194"/>
    <lineage>
        <taxon>Bacteria</taxon>
        <taxon>Bacillati</taxon>
        <taxon>Actinomycetota</taxon>
        <taxon>Actinomycetes</taxon>
        <taxon>Propionibacteriales</taxon>
        <taxon>Kribbellaceae</taxon>
        <taxon>Kribbella</taxon>
    </lineage>
</organism>
<dbReference type="InterPro" id="IPR011047">
    <property type="entry name" value="Quinoprotein_ADH-like_sf"/>
</dbReference>
<evidence type="ECO:0000313" key="1">
    <source>
        <dbReference type="EMBL" id="GAA1716354.1"/>
    </source>
</evidence>
<name>A0ABP4V4J2_9ACTN</name>